<evidence type="ECO:0000313" key="1">
    <source>
        <dbReference type="EMBL" id="VDK28524.1"/>
    </source>
</evidence>
<evidence type="ECO:0000313" key="3">
    <source>
        <dbReference type="WBParaSite" id="ASIM_0000733001-mRNA-1"/>
    </source>
</evidence>
<keyword evidence="2" id="KW-1185">Reference proteome</keyword>
<sequence>MLICMFTVMKFHVLKGFKDESDLVHYALNEAPYNNITVFTSVIFDTPNATLPPHVTYKIRQNVSMTPTTRSAQALFKYPGPRDYDDSYYKFGFLFIQVSIRYIVVCVS</sequence>
<dbReference type="AlphaFoldDB" id="A0A0M3JI65"/>
<dbReference type="Proteomes" id="UP000267096">
    <property type="component" value="Unassembled WGS sequence"/>
</dbReference>
<name>A0A0M3JI65_ANISI</name>
<proteinExistence type="predicted"/>
<dbReference type="OrthoDB" id="8061355at2759"/>
<accession>A0A0M3JI65</accession>
<reference evidence="3" key="1">
    <citation type="submission" date="2017-02" db="UniProtKB">
        <authorList>
            <consortium name="WormBaseParasite"/>
        </authorList>
    </citation>
    <scope>IDENTIFICATION</scope>
</reference>
<dbReference type="EMBL" id="UYRR01016602">
    <property type="protein sequence ID" value="VDK28524.1"/>
    <property type="molecule type" value="Genomic_DNA"/>
</dbReference>
<reference evidence="1 2" key="2">
    <citation type="submission" date="2018-11" db="EMBL/GenBank/DDBJ databases">
        <authorList>
            <consortium name="Pathogen Informatics"/>
        </authorList>
    </citation>
    <scope>NUCLEOTIDE SEQUENCE [LARGE SCALE GENOMIC DNA]</scope>
</reference>
<evidence type="ECO:0000313" key="2">
    <source>
        <dbReference type="Proteomes" id="UP000267096"/>
    </source>
</evidence>
<dbReference type="WBParaSite" id="ASIM_0000733001-mRNA-1">
    <property type="protein sequence ID" value="ASIM_0000733001-mRNA-1"/>
    <property type="gene ID" value="ASIM_0000733001"/>
</dbReference>
<organism evidence="3">
    <name type="scientific">Anisakis simplex</name>
    <name type="common">Herring worm</name>
    <dbReference type="NCBI Taxonomy" id="6269"/>
    <lineage>
        <taxon>Eukaryota</taxon>
        <taxon>Metazoa</taxon>
        <taxon>Ecdysozoa</taxon>
        <taxon>Nematoda</taxon>
        <taxon>Chromadorea</taxon>
        <taxon>Rhabditida</taxon>
        <taxon>Spirurina</taxon>
        <taxon>Ascaridomorpha</taxon>
        <taxon>Ascaridoidea</taxon>
        <taxon>Anisakidae</taxon>
        <taxon>Anisakis</taxon>
        <taxon>Anisakis simplex complex</taxon>
    </lineage>
</organism>
<protein>
    <submittedName>
        <fullName evidence="3">Oligosaccharyl transferase 48 kDa subunit</fullName>
    </submittedName>
</protein>
<gene>
    <name evidence="1" type="ORF">ASIM_LOCUS7102</name>
</gene>